<keyword evidence="3" id="KW-1185">Reference proteome</keyword>
<evidence type="ECO:0000313" key="2">
    <source>
        <dbReference type="EMBL" id="GHF81718.1"/>
    </source>
</evidence>
<reference evidence="2" key="2">
    <citation type="submission" date="2020-09" db="EMBL/GenBank/DDBJ databases">
        <authorList>
            <person name="Sun Q."/>
            <person name="Kim S."/>
        </authorList>
    </citation>
    <scope>NUCLEOTIDE SEQUENCE</scope>
    <source>
        <strain evidence="2">KCTC 42731</strain>
    </source>
</reference>
<dbReference type="AlphaFoldDB" id="A0A919BC25"/>
<dbReference type="EMBL" id="BNCK01000001">
    <property type="protein sequence ID" value="GHF81718.1"/>
    <property type="molecule type" value="Genomic_DNA"/>
</dbReference>
<accession>A0A919BC25</accession>
<comment type="caution">
    <text evidence="2">The sequence shown here is derived from an EMBL/GenBank/DDBJ whole genome shotgun (WGS) entry which is preliminary data.</text>
</comment>
<organism evidence="2 3">
    <name type="scientific">Thalassotalea marina</name>
    <dbReference type="NCBI Taxonomy" id="1673741"/>
    <lineage>
        <taxon>Bacteria</taxon>
        <taxon>Pseudomonadati</taxon>
        <taxon>Pseudomonadota</taxon>
        <taxon>Gammaproteobacteria</taxon>
        <taxon>Alteromonadales</taxon>
        <taxon>Colwelliaceae</taxon>
        <taxon>Thalassotalea</taxon>
    </lineage>
</organism>
<evidence type="ECO:0000256" key="1">
    <source>
        <dbReference type="SAM" id="MobiDB-lite"/>
    </source>
</evidence>
<reference evidence="2" key="1">
    <citation type="journal article" date="2014" name="Int. J. Syst. Evol. Microbiol.">
        <title>Complete genome sequence of Corynebacterium casei LMG S-19264T (=DSM 44701T), isolated from a smear-ripened cheese.</title>
        <authorList>
            <consortium name="US DOE Joint Genome Institute (JGI-PGF)"/>
            <person name="Walter F."/>
            <person name="Albersmeier A."/>
            <person name="Kalinowski J."/>
            <person name="Ruckert C."/>
        </authorList>
    </citation>
    <scope>NUCLEOTIDE SEQUENCE</scope>
    <source>
        <strain evidence="2">KCTC 42731</strain>
    </source>
</reference>
<gene>
    <name evidence="2" type="ORF">GCM10017161_06500</name>
</gene>
<feature type="region of interest" description="Disordered" evidence="1">
    <location>
        <begin position="1"/>
        <end position="22"/>
    </location>
</feature>
<dbReference type="RefSeq" id="WP_189767266.1">
    <property type="nucleotide sequence ID" value="NZ_BNCK01000001.1"/>
</dbReference>
<protein>
    <submittedName>
        <fullName evidence="2">Uncharacterized protein</fullName>
    </submittedName>
</protein>
<name>A0A919BC25_9GAMM</name>
<evidence type="ECO:0000313" key="3">
    <source>
        <dbReference type="Proteomes" id="UP000623842"/>
    </source>
</evidence>
<dbReference type="Proteomes" id="UP000623842">
    <property type="component" value="Unassembled WGS sequence"/>
</dbReference>
<proteinExistence type="predicted"/>
<sequence length="155" mass="17766">MKSLRELSSNVQAQVGQHPTQQNKAVVTEQVVNLVNNITKRFEGIYQYTGNRSQEKTNLYKAELTRALFLVRDKIDEQKINNAIKYFSLHGGAFAPSIPEFIQVVLGEKEELQKVPEHKWFDSSKALPAHTPEQYQQMGKQGVEQVKQLLKKRSL</sequence>